<dbReference type="GO" id="GO:0016887">
    <property type="term" value="F:ATP hydrolysis activity"/>
    <property type="evidence" value="ECO:0007669"/>
    <property type="project" value="InterPro"/>
</dbReference>
<dbReference type="PANTHER" id="PTHR32182:SF23">
    <property type="entry name" value="ATP BINDING PROTEIN"/>
    <property type="match status" value="1"/>
</dbReference>
<keyword evidence="3" id="KW-0547">Nucleotide-binding</keyword>
<dbReference type="Gene3D" id="3.40.50.300">
    <property type="entry name" value="P-loop containing nucleotide triphosphate hydrolases"/>
    <property type="match status" value="2"/>
</dbReference>
<reference evidence="4" key="1">
    <citation type="submission" date="2016-11" db="EMBL/GenBank/DDBJ databases">
        <authorList>
            <person name="Varghese N."/>
            <person name="Submissions S."/>
        </authorList>
    </citation>
    <scope>NUCLEOTIDE SEQUENCE [LARGE SCALE GENOMIC DNA]</scope>
    <source>
        <strain evidence="4">DSM 17456</strain>
    </source>
</reference>
<evidence type="ECO:0000313" key="3">
    <source>
        <dbReference type="EMBL" id="SIO25940.1"/>
    </source>
</evidence>
<sequence length="450" mass="51767">MIKTLELNHVGPSEHLEIEFGDRLTVFTGDNGLGKSFVLDVAWWMLTKEWAGEMAMPQSLINASYNHSEQVEPVILGRFDSINAHNVLQQYIFQRLGQVWNCNSRREEGVIAGNAPSDSIVVYMKCDDTVAMYDPVKAQADEYARLLMQEHSSHYENVSIAFKQHTTRIYTQAELWNGVQKKRRQEFNGLISDWGDWQRESSFAYECLKKGVEHLSPKGEPYSIGSLRRVKADDSRKFPSIRSVLGKETPLIYASAGIRKILSLLYAMTWAWAEHIELCEKYTMKPASKIILMLDEVESHLHPQWQRSILKSLESVMGSLLVDYDVSTQLICTTHSPLVLASLDPIFDEEKDALYTFDMNRETCEIELKREEWVRRGSSAAWLTSPVFGLETDSSEQREEAIKEAKLAVRNRVSEEEARVVHEKLVATLHQADPFWSFWRTRAEKRGWKL</sequence>
<feature type="domain" description="ATPase AAA-type core" evidence="1">
    <location>
        <begin position="288"/>
        <end position="341"/>
    </location>
</feature>
<dbReference type="PANTHER" id="PTHR32182">
    <property type="entry name" value="DNA REPLICATION AND REPAIR PROTEIN RECF"/>
    <property type="match status" value="1"/>
</dbReference>
<dbReference type="Pfam" id="PF13476">
    <property type="entry name" value="AAA_23"/>
    <property type="match status" value="1"/>
</dbReference>
<keyword evidence="4" id="KW-1185">Reference proteome</keyword>
<dbReference type="Proteomes" id="UP000184694">
    <property type="component" value="Unassembled WGS sequence"/>
</dbReference>
<dbReference type="InterPro" id="IPR027417">
    <property type="entry name" value="P-loop_NTPase"/>
</dbReference>
<dbReference type="RefSeq" id="WP_074217124.1">
    <property type="nucleotide sequence ID" value="NZ_FSRG01000006.1"/>
</dbReference>
<evidence type="ECO:0000313" key="4">
    <source>
        <dbReference type="Proteomes" id="UP000184694"/>
    </source>
</evidence>
<dbReference type="STRING" id="1121457.SAMN02745161_2345"/>
<dbReference type="Pfam" id="PF13304">
    <property type="entry name" value="AAA_21"/>
    <property type="match status" value="1"/>
</dbReference>
<gene>
    <name evidence="3" type="ORF">SAMN02745161_2345</name>
</gene>
<proteinExistence type="predicted"/>
<evidence type="ECO:0000259" key="2">
    <source>
        <dbReference type="Pfam" id="PF13476"/>
    </source>
</evidence>
<dbReference type="SUPFAM" id="SSF52540">
    <property type="entry name" value="P-loop containing nucleoside triphosphate hydrolases"/>
    <property type="match status" value="1"/>
</dbReference>
<dbReference type="OrthoDB" id="9784297at2"/>
<evidence type="ECO:0000259" key="1">
    <source>
        <dbReference type="Pfam" id="PF13304"/>
    </source>
</evidence>
<protein>
    <submittedName>
        <fullName evidence="3">Predicted ATP-binding protein involved in virulence</fullName>
    </submittedName>
</protein>
<keyword evidence="3" id="KW-0067">ATP-binding</keyword>
<dbReference type="GO" id="GO:0006302">
    <property type="term" value="P:double-strand break repair"/>
    <property type="evidence" value="ECO:0007669"/>
    <property type="project" value="InterPro"/>
</dbReference>
<feature type="domain" description="Rad50/SbcC-type AAA" evidence="2">
    <location>
        <begin position="5"/>
        <end position="49"/>
    </location>
</feature>
<dbReference type="InterPro" id="IPR038729">
    <property type="entry name" value="Rad50/SbcC_AAA"/>
</dbReference>
<dbReference type="GO" id="GO:0000731">
    <property type="term" value="P:DNA synthesis involved in DNA repair"/>
    <property type="evidence" value="ECO:0007669"/>
    <property type="project" value="TreeGrafter"/>
</dbReference>
<accession>A0A1N6I1M3</accession>
<dbReference type="GO" id="GO:0005524">
    <property type="term" value="F:ATP binding"/>
    <property type="evidence" value="ECO:0007669"/>
    <property type="project" value="UniProtKB-KW"/>
</dbReference>
<dbReference type="InterPro" id="IPR003959">
    <property type="entry name" value="ATPase_AAA_core"/>
</dbReference>
<dbReference type="EMBL" id="FSRG01000006">
    <property type="protein sequence ID" value="SIO25940.1"/>
    <property type="molecule type" value="Genomic_DNA"/>
</dbReference>
<name>A0A1N6I1M3_9BACT</name>
<dbReference type="AlphaFoldDB" id="A0A1N6I1M3"/>
<organism evidence="3 4">
    <name type="scientific">Halodesulfovibrio marinisediminis DSM 17456</name>
    <dbReference type="NCBI Taxonomy" id="1121457"/>
    <lineage>
        <taxon>Bacteria</taxon>
        <taxon>Pseudomonadati</taxon>
        <taxon>Thermodesulfobacteriota</taxon>
        <taxon>Desulfovibrionia</taxon>
        <taxon>Desulfovibrionales</taxon>
        <taxon>Desulfovibrionaceae</taxon>
        <taxon>Halodesulfovibrio</taxon>
    </lineage>
</organism>